<dbReference type="EnsemblPlants" id="Bo1g057550.1">
    <property type="protein sequence ID" value="Bo1g057550.1"/>
    <property type="gene ID" value="Bo1g057550"/>
</dbReference>
<dbReference type="PANTHER" id="PTHR33077">
    <property type="entry name" value="PROTEIN TIFY 4A-RELATED-RELATED"/>
    <property type="match status" value="1"/>
</dbReference>
<comment type="domain">
    <text evidence="2">The jas domain is required for interaction with COI1.</text>
</comment>
<dbReference type="PROSITE" id="PS51320">
    <property type="entry name" value="TIFY"/>
    <property type="match status" value="1"/>
</dbReference>
<dbReference type="OMA" id="TREPECH"/>
<comment type="subcellular location">
    <subcellularLocation>
        <location evidence="2">Nucleus</location>
    </subcellularLocation>
</comment>
<dbReference type="Pfam" id="PF06200">
    <property type="entry name" value="tify"/>
    <property type="match status" value="1"/>
</dbReference>
<dbReference type="Gramene" id="Bo1g057550.1">
    <property type="protein sequence ID" value="Bo1g057550.1"/>
    <property type="gene ID" value="Bo1g057550"/>
</dbReference>
<dbReference type="GO" id="GO:0031347">
    <property type="term" value="P:regulation of defense response"/>
    <property type="evidence" value="ECO:0007669"/>
    <property type="project" value="UniProtKB-UniRule"/>
</dbReference>
<feature type="chain" id="PRO_5002272018" description="Protein TIFY" evidence="4">
    <location>
        <begin position="20"/>
        <end position="353"/>
    </location>
</feature>
<keyword evidence="4" id="KW-0732">Signal</keyword>
<dbReference type="eggNOG" id="ENOG502QWBC">
    <property type="taxonomic scope" value="Eukaryota"/>
</dbReference>
<reference evidence="6" key="2">
    <citation type="submission" date="2015-03" db="UniProtKB">
        <authorList>
            <consortium name="EnsemblPlants"/>
        </authorList>
    </citation>
    <scope>IDENTIFICATION</scope>
</reference>
<name>A0A0D3A858_BRAOL</name>
<dbReference type="InterPro" id="IPR040390">
    <property type="entry name" value="TIFY/JAZ"/>
</dbReference>
<dbReference type="SMART" id="SM00979">
    <property type="entry name" value="TIFY"/>
    <property type="match status" value="1"/>
</dbReference>
<dbReference type="HOGENOM" id="CLU_053062_0_0_1"/>
<evidence type="ECO:0000256" key="3">
    <source>
        <dbReference type="SAM" id="MobiDB-lite"/>
    </source>
</evidence>
<evidence type="ECO:0000256" key="4">
    <source>
        <dbReference type="SAM" id="SignalP"/>
    </source>
</evidence>
<dbReference type="AlphaFoldDB" id="A0A0D3A858"/>
<feature type="region of interest" description="Disordered" evidence="3">
    <location>
        <begin position="282"/>
        <end position="353"/>
    </location>
</feature>
<comment type="function">
    <text evidence="2">Repressor of jasmonate responses.</text>
</comment>
<dbReference type="Pfam" id="PF09425">
    <property type="entry name" value="Jas_motif"/>
    <property type="match status" value="1"/>
</dbReference>
<evidence type="ECO:0000313" key="7">
    <source>
        <dbReference type="Proteomes" id="UP000032141"/>
    </source>
</evidence>
<keyword evidence="7" id="KW-1185">Reference proteome</keyword>
<evidence type="ECO:0000313" key="6">
    <source>
        <dbReference type="EnsemblPlants" id="Bo1g057550.1"/>
    </source>
</evidence>
<feature type="domain" description="Tify" evidence="5">
    <location>
        <begin position="186"/>
        <end position="221"/>
    </location>
</feature>
<dbReference type="STRING" id="109376.A0A0D3A858"/>
<accession>A0A0D3A858</accession>
<dbReference type="InterPro" id="IPR018467">
    <property type="entry name" value="CCT_CS"/>
</dbReference>
<feature type="compositionally biased region" description="Polar residues" evidence="3">
    <location>
        <begin position="176"/>
        <end position="185"/>
    </location>
</feature>
<feature type="compositionally biased region" description="Polar residues" evidence="3">
    <location>
        <begin position="296"/>
        <end position="342"/>
    </location>
</feature>
<reference evidence="6 7" key="1">
    <citation type="journal article" date="2014" name="Genome Biol.">
        <title>Transcriptome and methylome profiling reveals relics of genome dominance in the mesopolyploid Brassica oleracea.</title>
        <authorList>
            <person name="Parkin I.A."/>
            <person name="Koh C."/>
            <person name="Tang H."/>
            <person name="Robinson S.J."/>
            <person name="Kagale S."/>
            <person name="Clarke W.E."/>
            <person name="Town C.D."/>
            <person name="Nixon J."/>
            <person name="Krishnakumar V."/>
            <person name="Bidwell S.L."/>
            <person name="Denoeud F."/>
            <person name="Belcram H."/>
            <person name="Links M.G."/>
            <person name="Just J."/>
            <person name="Clarke C."/>
            <person name="Bender T."/>
            <person name="Huebert T."/>
            <person name="Mason A.S."/>
            <person name="Pires J.C."/>
            <person name="Barker G."/>
            <person name="Moore J."/>
            <person name="Walley P.G."/>
            <person name="Manoli S."/>
            <person name="Batley J."/>
            <person name="Edwards D."/>
            <person name="Nelson M.N."/>
            <person name="Wang X."/>
            <person name="Paterson A.H."/>
            <person name="King G."/>
            <person name="Bancroft I."/>
            <person name="Chalhoub B."/>
            <person name="Sharpe A.G."/>
        </authorList>
    </citation>
    <scope>NUCLEOTIDE SEQUENCE</scope>
    <source>
        <strain evidence="6 7">cv. TO1000</strain>
    </source>
</reference>
<dbReference type="GO" id="GO:2000022">
    <property type="term" value="P:regulation of jasmonic acid mediated signaling pathway"/>
    <property type="evidence" value="ECO:0007669"/>
    <property type="project" value="UniProtKB-UniRule"/>
</dbReference>
<dbReference type="GO" id="GO:0005634">
    <property type="term" value="C:nucleus"/>
    <property type="evidence" value="ECO:0007669"/>
    <property type="project" value="UniProtKB-SubCell"/>
</dbReference>
<dbReference type="PANTHER" id="PTHR33077:SF42">
    <property type="entry name" value="PROTEIN TIFY 4A-RELATED"/>
    <property type="match status" value="1"/>
</dbReference>
<evidence type="ECO:0000256" key="2">
    <source>
        <dbReference type="RuleBase" id="RU369065"/>
    </source>
</evidence>
<keyword evidence="2" id="KW-0539">Nucleus</keyword>
<evidence type="ECO:0000256" key="1">
    <source>
        <dbReference type="ARBA" id="ARBA00008614"/>
    </source>
</evidence>
<dbReference type="GO" id="GO:0009611">
    <property type="term" value="P:response to wounding"/>
    <property type="evidence" value="ECO:0007669"/>
    <property type="project" value="UniProtKB-UniRule"/>
</dbReference>
<dbReference type="InterPro" id="IPR010399">
    <property type="entry name" value="Tify_dom"/>
</dbReference>
<proteinExistence type="inferred from homology"/>
<dbReference type="Proteomes" id="UP000032141">
    <property type="component" value="Chromosome C1"/>
</dbReference>
<feature type="signal peptide" evidence="4">
    <location>
        <begin position="1"/>
        <end position="19"/>
    </location>
</feature>
<sequence>FLFLLLSLSLLILPSIIYTKNATALPGGEAGFSRNLRKEMEGGVSSAKSILEKPLKLLTEEDISQLTREDCRKFLKEKGMRRPSWNKSQAVQQVLSLKALFEPGDDSGAGILRKILVSYPPIPSRVTTPSTEPSNELGQIPFQEDDGPCLRRDSPRSAEFSGGSAHYLADKDSHKTLSPSRSPAETSALAGQMTIFYSGKVNVYDGVPPEKARSIMHFAANPIDFPDNGVFPSSRMISRPVTKEKMVEHPHYGLEKANASRDSEAEGQANRKVSLQRYREKRNERLFKTRKAPGVGSSSSEMYLNHSQPLMNAAAYSQNPSGGTGGEHQSPQNQTRSPNLSVDLNCDLNSEDI</sequence>
<protein>
    <recommendedName>
        <fullName evidence="2">Protein TIFY</fullName>
    </recommendedName>
    <alternativeName>
        <fullName evidence="2">Jasmonate ZIM domain-containing protein</fullName>
    </alternativeName>
</protein>
<feature type="compositionally biased region" description="Polar residues" evidence="3">
    <location>
        <begin position="125"/>
        <end position="137"/>
    </location>
</feature>
<comment type="similarity">
    <text evidence="1 2">Belongs to the TIFY/JAZ family.</text>
</comment>
<feature type="region of interest" description="Disordered" evidence="3">
    <location>
        <begin position="122"/>
        <end position="185"/>
    </location>
</feature>
<evidence type="ECO:0000259" key="5">
    <source>
        <dbReference type="PROSITE" id="PS51320"/>
    </source>
</evidence>
<keyword evidence="2" id="KW-1184">Jasmonic acid signaling pathway</keyword>
<organism evidence="6 7">
    <name type="scientific">Brassica oleracea var. oleracea</name>
    <dbReference type="NCBI Taxonomy" id="109376"/>
    <lineage>
        <taxon>Eukaryota</taxon>
        <taxon>Viridiplantae</taxon>
        <taxon>Streptophyta</taxon>
        <taxon>Embryophyta</taxon>
        <taxon>Tracheophyta</taxon>
        <taxon>Spermatophyta</taxon>
        <taxon>Magnoliopsida</taxon>
        <taxon>eudicotyledons</taxon>
        <taxon>Gunneridae</taxon>
        <taxon>Pentapetalae</taxon>
        <taxon>rosids</taxon>
        <taxon>malvids</taxon>
        <taxon>Brassicales</taxon>
        <taxon>Brassicaceae</taxon>
        <taxon>Brassiceae</taxon>
        <taxon>Brassica</taxon>
    </lineage>
</organism>